<name>A0ABM8W2E2_GIGMA</name>
<sequence length="348" mass="40316">EKLQSYVKNSVPANTQKSTDAWAKRFKEYVNHTHPEVNLETLQDKVTAASLLSEFIVQARIQNNTEYASDSLYVGVCAINRYFQTTFKHEPINIHNDFEFKKFREILDGRMKELEESSTYKGADPLTEEEMTFIFDHPQLSRGNPKDLLYRQGGAYHKLKLKDFTLREDGGYGLFTVHDKTHQGGYFNHRRAHEKAQDQSHIIPPHEPNEIGPIAEMNLLYQNGQLMQMRNFFFLSGFMKEICTLTGIDCVDVQAGMSITKHRTIEAYNMYRSQNEQQRVTIAKLVVLPGTKDKTDENNNKVNDEFKENNNEVNDEFKENKDNGNNYDEPLLTRSRLPFTPLSTNEDI</sequence>
<dbReference type="EMBL" id="CAJVQB010000789">
    <property type="protein sequence ID" value="CAG8507388.1"/>
    <property type="molecule type" value="Genomic_DNA"/>
</dbReference>
<proteinExistence type="predicted"/>
<evidence type="ECO:0000313" key="2">
    <source>
        <dbReference type="EMBL" id="CAG8507388.1"/>
    </source>
</evidence>
<feature type="region of interest" description="Disordered" evidence="1">
    <location>
        <begin position="291"/>
        <end position="348"/>
    </location>
</feature>
<dbReference type="PANTHER" id="PTHR21446:SF12">
    <property type="entry name" value="POTASSIUM CHANNEL TETRAMERIZATION DOMAIN CONTAINING 1"/>
    <property type="match status" value="1"/>
</dbReference>
<organism evidence="2 3">
    <name type="scientific">Gigaspora margarita</name>
    <dbReference type="NCBI Taxonomy" id="4874"/>
    <lineage>
        <taxon>Eukaryota</taxon>
        <taxon>Fungi</taxon>
        <taxon>Fungi incertae sedis</taxon>
        <taxon>Mucoromycota</taxon>
        <taxon>Glomeromycotina</taxon>
        <taxon>Glomeromycetes</taxon>
        <taxon>Diversisporales</taxon>
        <taxon>Gigasporaceae</taxon>
        <taxon>Gigaspora</taxon>
    </lineage>
</organism>
<gene>
    <name evidence="2" type="ORF">GMARGA_LOCUS2506</name>
</gene>
<evidence type="ECO:0000256" key="1">
    <source>
        <dbReference type="SAM" id="MobiDB-lite"/>
    </source>
</evidence>
<dbReference type="Proteomes" id="UP000789901">
    <property type="component" value="Unassembled WGS sequence"/>
</dbReference>
<dbReference type="PANTHER" id="PTHR21446">
    <property type="entry name" value="DUF3504 DOMAIN-CONTAINING PROTEIN"/>
    <property type="match status" value="1"/>
</dbReference>
<evidence type="ECO:0000313" key="3">
    <source>
        <dbReference type="Proteomes" id="UP000789901"/>
    </source>
</evidence>
<feature type="non-terminal residue" evidence="2">
    <location>
        <position position="1"/>
    </location>
</feature>
<dbReference type="InterPro" id="IPR052787">
    <property type="entry name" value="MAVS"/>
</dbReference>
<keyword evidence="3" id="KW-1185">Reference proteome</keyword>
<comment type="caution">
    <text evidence="2">The sequence shown here is derived from an EMBL/GenBank/DDBJ whole genome shotgun (WGS) entry which is preliminary data.</text>
</comment>
<protein>
    <submittedName>
        <fullName evidence="2">45835_t:CDS:1</fullName>
    </submittedName>
</protein>
<reference evidence="2 3" key="1">
    <citation type="submission" date="2021-06" db="EMBL/GenBank/DDBJ databases">
        <authorList>
            <person name="Kallberg Y."/>
            <person name="Tangrot J."/>
            <person name="Rosling A."/>
        </authorList>
    </citation>
    <scope>NUCLEOTIDE SEQUENCE [LARGE SCALE GENOMIC DNA]</scope>
    <source>
        <strain evidence="2 3">120-4 pot B 10/14</strain>
    </source>
</reference>
<feature type="compositionally biased region" description="Basic and acidic residues" evidence="1">
    <location>
        <begin position="291"/>
        <end position="322"/>
    </location>
</feature>
<accession>A0ABM8W2E2</accession>